<reference evidence="2 3" key="1">
    <citation type="submission" date="2020-10" db="EMBL/GenBank/DDBJ databases">
        <title>Complete genome sequence of Corynebacterium jeddahense DSM 45997, type strain of Corynebacterium jeddahense.</title>
        <authorList>
            <person name="Busche T."/>
            <person name="Kalinowski J."/>
            <person name="Ruckert C."/>
        </authorList>
    </citation>
    <scope>NUCLEOTIDE SEQUENCE [LARGE SCALE GENOMIC DNA]</scope>
    <source>
        <strain evidence="2 3">DSM 45997</strain>
    </source>
</reference>
<feature type="transmembrane region" description="Helical" evidence="1">
    <location>
        <begin position="166"/>
        <end position="186"/>
    </location>
</feature>
<dbReference type="EMBL" id="CP063194">
    <property type="protein sequence ID" value="WCZ37683.1"/>
    <property type="molecule type" value="Genomic_DNA"/>
</dbReference>
<evidence type="ECO:0000256" key="1">
    <source>
        <dbReference type="SAM" id="Phobius"/>
    </source>
</evidence>
<gene>
    <name evidence="2" type="ORF">CJEDD_00235</name>
</gene>
<feature type="transmembrane region" description="Helical" evidence="1">
    <location>
        <begin position="198"/>
        <end position="217"/>
    </location>
</feature>
<keyword evidence="1" id="KW-0472">Membrane</keyword>
<organism evidence="2 3">
    <name type="scientific">Corynebacterium jeddahense</name>
    <dbReference type="NCBI Taxonomy" id="1414719"/>
    <lineage>
        <taxon>Bacteria</taxon>
        <taxon>Bacillati</taxon>
        <taxon>Actinomycetota</taxon>
        <taxon>Actinomycetes</taxon>
        <taxon>Mycobacteriales</taxon>
        <taxon>Corynebacteriaceae</taxon>
        <taxon>Corynebacterium</taxon>
    </lineage>
</organism>
<feature type="transmembrane region" description="Helical" evidence="1">
    <location>
        <begin position="40"/>
        <end position="58"/>
    </location>
</feature>
<feature type="transmembrane region" description="Helical" evidence="1">
    <location>
        <begin position="286"/>
        <end position="306"/>
    </location>
</feature>
<feature type="transmembrane region" description="Helical" evidence="1">
    <location>
        <begin position="327"/>
        <end position="344"/>
    </location>
</feature>
<feature type="transmembrane region" description="Helical" evidence="1">
    <location>
        <begin position="256"/>
        <end position="274"/>
    </location>
</feature>
<evidence type="ECO:0000313" key="2">
    <source>
        <dbReference type="EMBL" id="WCZ37683.1"/>
    </source>
</evidence>
<feature type="transmembrane region" description="Helical" evidence="1">
    <location>
        <begin position="17"/>
        <end position="34"/>
    </location>
</feature>
<feature type="transmembrane region" description="Helical" evidence="1">
    <location>
        <begin position="350"/>
        <end position="368"/>
    </location>
</feature>
<evidence type="ECO:0008006" key="4">
    <source>
        <dbReference type="Google" id="ProtNLM"/>
    </source>
</evidence>
<keyword evidence="3" id="KW-1185">Reference proteome</keyword>
<proteinExistence type="predicted"/>
<protein>
    <recommendedName>
        <fullName evidence="4">Copper oxidase</fullName>
    </recommendedName>
</protein>
<dbReference type="Proteomes" id="UP001218071">
    <property type="component" value="Chromosome"/>
</dbReference>
<dbReference type="RefSeq" id="WP_157034431.1">
    <property type="nucleotide sequence ID" value="NZ_CBYN010000028.1"/>
</dbReference>
<keyword evidence="1" id="KW-0812">Transmembrane</keyword>
<feature type="transmembrane region" description="Helical" evidence="1">
    <location>
        <begin position="223"/>
        <end position="244"/>
    </location>
</feature>
<sequence>MPDMNPRAWHRKASRPVSVWMAVFVLAGLAHPWLPNATWLLVHIFTLGILANSIVLWSQNLTERFLGQRLDDAARPAQLARTYALNAGIVLVLVGATWAGALVVAVVLAWHAWALFTQVRTASRRHPAPTAFLLSACCLPVGALFGAALAQGLPGPWQGAVRQAHIVTNVGGFVGLAAMGALSVLFPAMWRTRGHDRAGLAVWLGLGGVVVAVAGSLGRADWVVAAGVLVVVAGWVWLAQGFVVNALRGTASYPGLSALCAVAWLIGGLTWFAVRLLRGDAEVPVLPLLVGFAGQLLIGTMSYLMPTTMGGGPAAVKAGLRELNRGTWTRVVLCNAGLAVWLAAGSSLVRIAASLVSVGALVAFLPLLGRAVKAQVGVIKAARRG</sequence>
<name>A0ABY7UJG6_9CORY</name>
<accession>A0ABY7UJG6</accession>
<feature type="transmembrane region" description="Helical" evidence="1">
    <location>
        <begin position="131"/>
        <end position="154"/>
    </location>
</feature>
<keyword evidence="1" id="KW-1133">Transmembrane helix</keyword>
<evidence type="ECO:0000313" key="3">
    <source>
        <dbReference type="Proteomes" id="UP001218071"/>
    </source>
</evidence>